<dbReference type="SUPFAM" id="SSF56672">
    <property type="entry name" value="DNA/RNA polymerases"/>
    <property type="match status" value="1"/>
</dbReference>
<evidence type="ECO:0000256" key="8">
    <source>
        <dbReference type="ARBA" id="ARBA00022723"/>
    </source>
</evidence>
<comment type="caution">
    <text evidence="18">The sequence shown here is derived from an EMBL/GenBank/DDBJ whole genome shotgun (WGS) entry which is preliminary data.</text>
</comment>
<dbReference type="GO" id="GO:0009432">
    <property type="term" value="P:SOS response"/>
    <property type="evidence" value="ECO:0007669"/>
    <property type="project" value="TreeGrafter"/>
</dbReference>
<dbReference type="GO" id="GO:0003887">
    <property type="term" value="F:DNA-directed DNA polymerase activity"/>
    <property type="evidence" value="ECO:0007669"/>
    <property type="project" value="UniProtKB-UniRule"/>
</dbReference>
<dbReference type="PROSITE" id="PS50173">
    <property type="entry name" value="UMUC"/>
    <property type="match status" value="1"/>
</dbReference>
<dbReference type="FunFam" id="3.30.1490.100:FF:000004">
    <property type="entry name" value="DNA polymerase IV"/>
    <property type="match status" value="1"/>
</dbReference>
<keyword evidence="4 15" id="KW-0963">Cytoplasm</keyword>
<feature type="domain" description="UmuC" evidence="17">
    <location>
        <begin position="116"/>
        <end position="306"/>
    </location>
</feature>
<feature type="binding site" evidence="15">
    <location>
        <position position="214"/>
    </location>
    <ligand>
        <name>Mg(2+)</name>
        <dbReference type="ChEBI" id="CHEBI:18420"/>
    </ligand>
</feature>
<feature type="site" description="Substrate discrimination" evidence="15">
    <location>
        <position position="125"/>
    </location>
</feature>
<dbReference type="AlphaFoldDB" id="A0A2W5ZLJ9"/>
<dbReference type="GO" id="GO:0006261">
    <property type="term" value="P:DNA-templated DNA replication"/>
    <property type="evidence" value="ECO:0007669"/>
    <property type="project" value="UniProtKB-UniRule"/>
</dbReference>
<evidence type="ECO:0000256" key="14">
    <source>
        <dbReference type="ARBA" id="ARBA00049244"/>
    </source>
</evidence>
<dbReference type="GO" id="GO:0042276">
    <property type="term" value="P:error-prone translesion synthesis"/>
    <property type="evidence" value="ECO:0007669"/>
    <property type="project" value="TreeGrafter"/>
</dbReference>
<dbReference type="NCBIfam" id="NF003015">
    <property type="entry name" value="PRK03858.1"/>
    <property type="match status" value="1"/>
</dbReference>
<keyword evidence="6 15" id="KW-0548">Nucleotidyltransferase</keyword>
<evidence type="ECO:0000256" key="6">
    <source>
        <dbReference type="ARBA" id="ARBA00022695"/>
    </source>
</evidence>
<organism evidence="18 19">
    <name type="scientific">Candidatus Aeolococcus gillhamiae</name>
    <dbReference type="NCBI Taxonomy" id="3127015"/>
    <lineage>
        <taxon>Bacteria</taxon>
        <taxon>Bacillati</taxon>
        <taxon>Candidatus Dormiibacterota</taxon>
        <taxon>Candidatus Dormibacteria</taxon>
        <taxon>Candidatus Aeolococcales</taxon>
        <taxon>Candidatus Aeolococcaceae</taxon>
        <taxon>Candidatus Aeolococcus</taxon>
    </lineage>
</organism>
<dbReference type="EC" id="2.7.7.7" evidence="15"/>
<evidence type="ECO:0000256" key="10">
    <source>
        <dbReference type="ARBA" id="ARBA00022842"/>
    </source>
</evidence>
<dbReference type="Pfam" id="PF11799">
    <property type="entry name" value="IMS_C"/>
    <property type="match status" value="1"/>
</dbReference>
<dbReference type="Gene3D" id="3.30.70.270">
    <property type="match status" value="1"/>
</dbReference>
<comment type="cofactor">
    <cofactor evidence="15">
        <name>Mg(2+)</name>
        <dbReference type="ChEBI" id="CHEBI:18420"/>
    </cofactor>
    <text evidence="15">Binds 2 magnesium ions per subunit.</text>
</comment>
<evidence type="ECO:0000256" key="5">
    <source>
        <dbReference type="ARBA" id="ARBA00022679"/>
    </source>
</evidence>
<dbReference type="InterPro" id="IPR001126">
    <property type="entry name" value="UmuC"/>
</dbReference>
<dbReference type="InterPro" id="IPR036775">
    <property type="entry name" value="DNA_pol_Y-fam_lit_finger_sf"/>
</dbReference>
<comment type="subcellular location">
    <subcellularLocation>
        <location evidence="1 15">Cytoplasm</location>
    </subcellularLocation>
</comment>
<dbReference type="InterPro" id="IPR043502">
    <property type="entry name" value="DNA/RNA_pol_sf"/>
</dbReference>
<dbReference type="NCBIfam" id="NF002677">
    <property type="entry name" value="PRK02406.1"/>
    <property type="match status" value="1"/>
</dbReference>
<gene>
    <name evidence="15" type="primary">dinB</name>
    <name evidence="18" type="ORF">DLM65_00855</name>
</gene>
<dbReference type="Gene3D" id="3.30.1490.100">
    <property type="entry name" value="DNA polymerase, Y-family, little finger domain"/>
    <property type="match status" value="1"/>
</dbReference>
<dbReference type="GO" id="GO:0006281">
    <property type="term" value="P:DNA repair"/>
    <property type="evidence" value="ECO:0007669"/>
    <property type="project" value="UniProtKB-UniRule"/>
</dbReference>
<dbReference type="GO" id="GO:0003684">
    <property type="term" value="F:damaged DNA binding"/>
    <property type="evidence" value="ECO:0007669"/>
    <property type="project" value="InterPro"/>
</dbReference>
<comment type="catalytic activity">
    <reaction evidence="14 15">
        <text>DNA(n) + a 2'-deoxyribonucleoside 5'-triphosphate = DNA(n+1) + diphosphate</text>
        <dbReference type="Rhea" id="RHEA:22508"/>
        <dbReference type="Rhea" id="RHEA-COMP:17339"/>
        <dbReference type="Rhea" id="RHEA-COMP:17340"/>
        <dbReference type="ChEBI" id="CHEBI:33019"/>
        <dbReference type="ChEBI" id="CHEBI:61560"/>
        <dbReference type="ChEBI" id="CHEBI:173112"/>
        <dbReference type="EC" id="2.7.7.7"/>
    </reaction>
</comment>
<dbReference type="InterPro" id="IPR053848">
    <property type="entry name" value="IMS_HHH_1"/>
</dbReference>
<dbReference type="Proteomes" id="UP000248724">
    <property type="component" value="Unassembled WGS sequence"/>
</dbReference>
<dbReference type="CDD" id="cd03586">
    <property type="entry name" value="PolY_Pol_IV_kappa"/>
    <property type="match status" value="1"/>
</dbReference>
<keyword evidence="5 15" id="KW-0808">Transferase</keyword>
<dbReference type="PANTHER" id="PTHR11076:SF33">
    <property type="entry name" value="DNA POLYMERASE KAPPA"/>
    <property type="match status" value="1"/>
</dbReference>
<accession>A0A2W5ZLJ9</accession>
<name>A0A2W5ZLJ9_9BACT</name>
<protein>
    <recommendedName>
        <fullName evidence="15">DNA polymerase IV</fullName>
        <shortName evidence="15">Pol IV</shortName>
        <ecNumber evidence="15">2.7.7.7</ecNumber>
    </recommendedName>
</protein>
<evidence type="ECO:0000313" key="19">
    <source>
        <dbReference type="Proteomes" id="UP000248724"/>
    </source>
</evidence>
<dbReference type="GO" id="GO:0005829">
    <property type="term" value="C:cytosol"/>
    <property type="evidence" value="ECO:0007669"/>
    <property type="project" value="TreeGrafter"/>
</dbReference>
<dbReference type="HAMAP" id="MF_01113">
    <property type="entry name" value="DNApol_IV"/>
    <property type="match status" value="1"/>
</dbReference>
<dbReference type="Pfam" id="PF21999">
    <property type="entry name" value="IMS_HHH_1"/>
    <property type="match status" value="1"/>
</dbReference>
<dbReference type="InterPro" id="IPR017961">
    <property type="entry name" value="DNA_pol_Y-fam_little_finger"/>
</dbReference>
<keyword evidence="8 15" id="KW-0479">Metal-binding</keyword>
<keyword evidence="11 15" id="KW-0239">DNA-directed DNA polymerase</keyword>
<dbReference type="PANTHER" id="PTHR11076">
    <property type="entry name" value="DNA REPAIR POLYMERASE UMUC / TRANSFERASE FAMILY MEMBER"/>
    <property type="match status" value="1"/>
</dbReference>
<feature type="region of interest" description="Disordered" evidence="16">
    <location>
        <begin position="518"/>
        <end position="539"/>
    </location>
</feature>
<dbReference type="GO" id="GO:0000287">
    <property type="term" value="F:magnesium ion binding"/>
    <property type="evidence" value="ECO:0007669"/>
    <property type="project" value="UniProtKB-UniRule"/>
</dbReference>
<keyword evidence="10 15" id="KW-0460">Magnesium</keyword>
<keyword evidence="3 15" id="KW-0515">Mutator protein</keyword>
<evidence type="ECO:0000259" key="17">
    <source>
        <dbReference type="PROSITE" id="PS50173"/>
    </source>
</evidence>
<evidence type="ECO:0000256" key="16">
    <source>
        <dbReference type="SAM" id="MobiDB-lite"/>
    </source>
</evidence>
<dbReference type="InterPro" id="IPR050116">
    <property type="entry name" value="DNA_polymerase-Y"/>
</dbReference>
<keyword evidence="9 15" id="KW-0227">DNA damage</keyword>
<comment type="function">
    <text evidence="15">Poorly processive, error-prone DNA polymerase involved in untargeted mutagenesis. Copies undamaged DNA at stalled replication forks, which arise in vivo from mismatched or misaligned primer ends. These misaligned primers can be extended by PolIV. Exhibits no 3'-5' exonuclease (proofreading) activity. May be involved in translesional synthesis, in conjunction with the beta clamp from PolIII.</text>
</comment>
<feature type="binding site" evidence="15">
    <location>
        <position position="120"/>
    </location>
    <ligand>
        <name>Mg(2+)</name>
        <dbReference type="ChEBI" id="CHEBI:18420"/>
    </ligand>
</feature>
<dbReference type="Gene3D" id="1.10.150.20">
    <property type="entry name" value="5' to 3' exonuclease, C-terminal subdomain"/>
    <property type="match status" value="1"/>
</dbReference>
<proteinExistence type="inferred from homology"/>
<dbReference type="Pfam" id="PF00817">
    <property type="entry name" value="IMS"/>
    <property type="match status" value="1"/>
</dbReference>
<dbReference type="EMBL" id="QHBU01000017">
    <property type="protein sequence ID" value="PZR83945.1"/>
    <property type="molecule type" value="Genomic_DNA"/>
</dbReference>
<keyword evidence="13 15" id="KW-0234">DNA repair</keyword>
<evidence type="ECO:0000256" key="3">
    <source>
        <dbReference type="ARBA" id="ARBA00022457"/>
    </source>
</evidence>
<feature type="region of interest" description="Disordered" evidence="16">
    <location>
        <begin position="89"/>
        <end position="113"/>
    </location>
</feature>
<comment type="similarity">
    <text evidence="2 15">Belongs to the DNA polymerase type-Y family.</text>
</comment>
<sequence length="539" mass="56979">MEPAGPLAVGQPLRLGHVGLGRGRCHIGVPRLPGFGGGRYRSAVGAGRRLRLPDRDGLPGGPQRWHGGRVAHRVRRSAAGHVEDVVDHRGRGTGARELVGRARPPPEALTAPDPTIVHVDLDAFFAAVEVLRDPRLAGRPVIVGGTGGRGVVAAASYEARASGVHSAMPSARARRLCPDAVLPAGRYADYAEHSQRFHAVLASFTPLVEGIALDEAFLEVSSVRRLWGPAAQIAARVRERVYDEIGLWASVGVGTTKLVAKLASEAAKPRPSPAGPVPGPGVKIVAPAEELAFLHAQPVEALWGVGPSTLRRLERFGVKSVGDLAALPVETLTQALGKSQGQNLCDLAQNRDPRTVTVDRPPKSVGHEETYPRDHRQVEPLRREIVRLSDAVAARLRASGLAGRTVTLKVRFGDFTTITRSRTVADPVDTTSAVAEVALCLLATVDPAPGVRLLGVSTSNVVPATGRQLTLEEVLASGDRREGVARAVDKVRSRFGDRAVGPASLVGDGGLEVRRRGDQQWGPALPLGQPSRPGPGRLV</sequence>
<dbReference type="Gene3D" id="3.40.1170.60">
    <property type="match status" value="1"/>
</dbReference>
<evidence type="ECO:0000256" key="2">
    <source>
        <dbReference type="ARBA" id="ARBA00010945"/>
    </source>
</evidence>
<comment type="subunit">
    <text evidence="15">Monomer.</text>
</comment>
<evidence type="ECO:0000256" key="7">
    <source>
        <dbReference type="ARBA" id="ARBA00022705"/>
    </source>
</evidence>
<evidence type="ECO:0000256" key="13">
    <source>
        <dbReference type="ARBA" id="ARBA00023204"/>
    </source>
</evidence>
<reference evidence="18 19" key="1">
    <citation type="journal article" date="2017" name="Nature">
        <title>Atmospheric trace gases support primary production in Antarctic desert surface soil.</title>
        <authorList>
            <person name="Ji M."/>
            <person name="Greening C."/>
            <person name="Vanwonterghem I."/>
            <person name="Carere C.R."/>
            <person name="Bay S.K."/>
            <person name="Steen J.A."/>
            <person name="Montgomery K."/>
            <person name="Lines T."/>
            <person name="Beardall J."/>
            <person name="van Dorst J."/>
            <person name="Snape I."/>
            <person name="Stott M.B."/>
            <person name="Hugenholtz P."/>
            <person name="Ferrari B.C."/>
        </authorList>
    </citation>
    <scope>NUCLEOTIDE SEQUENCE [LARGE SCALE GENOMIC DNA]</scope>
    <source>
        <strain evidence="18">RRmetagenome_bin12</strain>
    </source>
</reference>
<keyword evidence="7 15" id="KW-0235">DNA replication</keyword>
<dbReference type="InterPro" id="IPR022880">
    <property type="entry name" value="DNApol_IV"/>
</dbReference>
<evidence type="ECO:0000256" key="15">
    <source>
        <dbReference type="HAMAP-Rule" id="MF_01113"/>
    </source>
</evidence>
<evidence type="ECO:0000313" key="18">
    <source>
        <dbReference type="EMBL" id="PZR83945.1"/>
    </source>
</evidence>
<evidence type="ECO:0000256" key="11">
    <source>
        <dbReference type="ARBA" id="ARBA00022932"/>
    </source>
</evidence>
<evidence type="ECO:0000256" key="12">
    <source>
        <dbReference type="ARBA" id="ARBA00023125"/>
    </source>
</evidence>
<feature type="active site" evidence="15">
    <location>
        <position position="215"/>
    </location>
</feature>
<evidence type="ECO:0000256" key="9">
    <source>
        <dbReference type="ARBA" id="ARBA00022763"/>
    </source>
</evidence>
<evidence type="ECO:0000256" key="4">
    <source>
        <dbReference type="ARBA" id="ARBA00022490"/>
    </source>
</evidence>
<dbReference type="SUPFAM" id="SSF100879">
    <property type="entry name" value="Lesion bypass DNA polymerase (Y-family), little finger domain"/>
    <property type="match status" value="1"/>
</dbReference>
<evidence type="ECO:0000256" key="1">
    <source>
        <dbReference type="ARBA" id="ARBA00004496"/>
    </source>
</evidence>
<dbReference type="InterPro" id="IPR043128">
    <property type="entry name" value="Rev_trsase/Diguanyl_cyclase"/>
</dbReference>
<keyword evidence="12 15" id="KW-0238">DNA-binding</keyword>